<dbReference type="AlphaFoldDB" id="A0A2H1JZH6"/>
<feature type="compositionally biased region" description="Basic and acidic residues" evidence="1">
    <location>
        <begin position="1"/>
        <end position="21"/>
    </location>
</feature>
<gene>
    <name evidence="2" type="ORF">BANT10_02504</name>
</gene>
<dbReference type="Proteomes" id="UP000234342">
    <property type="component" value="Unassembled WGS sequence"/>
</dbReference>
<evidence type="ECO:0000256" key="1">
    <source>
        <dbReference type="SAM" id="MobiDB-lite"/>
    </source>
</evidence>
<keyword evidence="3" id="KW-1185">Reference proteome</keyword>
<proteinExistence type="predicted"/>
<organism evidence="2 3">
    <name type="scientific">Brevibacterium antiquum</name>
    <dbReference type="NCBI Taxonomy" id="234835"/>
    <lineage>
        <taxon>Bacteria</taxon>
        <taxon>Bacillati</taxon>
        <taxon>Actinomycetota</taxon>
        <taxon>Actinomycetes</taxon>
        <taxon>Micrococcales</taxon>
        <taxon>Brevibacteriaceae</taxon>
        <taxon>Brevibacterium</taxon>
    </lineage>
</organism>
<accession>A0A2H1JZH6</accession>
<evidence type="ECO:0000313" key="3">
    <source>
        <dbReference type="Proteomes" id="UP000234342"/>
    </source>
</evidence>
<reference evidence="3" key="1">
    <citation type="submission" date="2017-03" db="EMBL/GenBank/DDBJ databases">
        <authorList>
            <person name="Monnet C."/>
        </authorList>
    </citation>
    <scope>NUCLEOTIDE SEQUENCE [LARGE SCALE GENOMIC DNA]</scope>
    <source>
        <strain evidence="3">P10</strain>
    </source>
</reference>
<name>A0A2H1JZH6_9MICO</name>
<dbReference type="RefSeq" id="WP_009883850.1">
    <property type="nucleotide sequence ID" value="NZ_FXZE01000011.1"/>
</dbReference>
<sequence>MNDRTHKYENLTRIDYPKVEEDSQLPPLTREAVQKEAREGLEEIRDFITTDEFVSLLGELYDLPPEDRDSYVRTVLLDADELGKRGIHTPDGIKIQRSQFGDHRPTIFCVTKLMSDGVRKVTYTFDNESIPARA</sequence>
<protein>
    <submittedName>
        <fullName evidence="2">Uncharacterized protein</fullName>
    </submittedName>
</protein>
<dbReference type="EMBL" id="FXZE01000011">
    <property type="protein sequence ID" value="SMX92452.1"/>
    <property type="molecule type" value="Genomic_DNA"/>
</dbReference>
<feature type="region of interest" description="Disordered" evidence="1">
    <location>
        <begin position="1"/>
        <end position="23"/>
    </location>
</feature>
<evidence type="ECO:0000313" key="2">
    <source>
        <dbReference type="EMBL" id="SMX92452.1"/>
    </source>
</evidence>